<feature type="region of interest" description="Disordered" evidence="1">
    <location>
        <begin position="51"/>
        <end position="150"/>
    </location>
</feature>
<feature type="compositionally biased region" description="Low complexity" evidence="1">
    <location>
        <begin position="276"/>
        <end position="293"/>
    </location>
</feature>
<feature type="compositionally biased region" description="Polar residues" evidence="1">
    <location>
        <begin position="80"/>
        <end position="94"/>
    </location>
</feature>
<organism evidence="2 3">
    <name type="scientific">Caulochytrium protostelioides</name>
    <dbReference type="NCBI Taxonomy" id="1555241"/>
    <lineage>
        <taxon>Eukaryota</taxon>
        <taxon>Fungi</taxon>
        <taxon>Fungi incertae sedis</taxon>
        <taxon>Chytridiomycota</taxon>
        <taxon>Chytridiomycota incertae sedis</taxon>
        <taxon>Chytridiomycetes</taxon>
        <taxon>Caulochytriales</taxon>
        <taxon>Caulochytriaceae</taxon>
        <taxon>Caulochytrium</taxon>
    </lineage>
</organism>
<feature type="region of interest" description="Disordered" evidence="1">
    <location>
        <begin position="276"/>
        <end position="334"/>
    </location>
</feature>
<dbReference type="Proteomes" id="UP000274922">
    <property type="component" value="Unassembled WGS sequence"/>
</dbReference>
<evidence type="ECO:0000313" key="2">
    <source>
        <dbReference type="EMBL" id="RKP01287.1"/>
    </source>
</evidence>
<accession>A0A4P9X7Q8</accession>
<dbReference type="AlphaFoldDB" id="A0A4P9X7Q8"/>
<reference evidence="3" key="1">
    <citation type="journal article" date="2018" name="Nat. Microbiol.">
        <title>Leveraging single-cell genomics to expand the fungal tree of life.</title>
        <authorList>
            <person name="Ahrendt S.R."/>
            <person name="Quandt C.A."/>
            <person name="Ciobanu D."/>
            <person name="Clum A."/>
            <person name="Salamov A."/>
            <person name="Andreopoulos B."/>
            <person name="Cheng J.F."/>
            <person name="Woyke T."/>
            <person name="Pelin A."/>
            <person name="Henrissat B."/>
            <person name="Reynolds N.K."/>
            <person name="Benny G.L."/>
            <person name="Smith M.E."/>
            <person name="James T.Y."/>
            <person name="Grigoriev I.V."/>
        </authorList>
    </citation>
    <scope>NUCLEOTIDE SEQUENCE [LARGE SCALE GENOMIC DNA]</scope>
    <source>
        <strain evidence="3">ATCC 52028</strain>
    </source>
</reference>
<feature type="region of interest" description="Disordered" evidence="1">
    <location>
        <begin position="172"/>
        <end position="217"/>
    </location>
</feature>
<sequence>MLSQWYLMAGGIAAAAVAGTVTLLRSKAAPAPKGAQGKVSQARLAEMKALFADDGATPSSKRASATAASGKKAGKATSSQTSQGATAESTQPRTSVGRANKKAGKKAGKAGKKAGSKTSTPPPEALKYDTDSDDEYVAHDPMPGDPTFGLASNTRMIQMIAKDDTKTKAKFASASSLRGDGVGNASVSSMDSLGSGARSEKAPVTTRTAQKNSAKAEKARLIKQIEREQQAERFAAHQQTRAAVTAEEAAQRQRALRAKAMSATAAAELGLDSDDASAAGTAASTPASASAGAVRAPRANQGPSELDAVPHLTWMPKRDEKRLWQSKGGSVWDA</sequence>
<keyword evidence="3" id="KW-1185">Reference proteome</keyword>
<feature type="compositionally biased region" description="Basic residues" evidence="1">
    <location>
        <begin position="99"/>
        <end position="115"/>
    </location>
</feature>
<dbReference type="EMBL" id="ML014178">
    <property type="protein sequence ID" value="RKP01287.1"/>
    <property type="molecule type" value="Genomic_DNA"/>
</dbReference>
<evidence type="ECO:0000256" key="1">
    <source>
        <dbReference type="SAM" id="MobiDB-lite"/>
    </source>
</evidence>
<protein>
    <submittedName>
        <fullName evidence="2">Uncharacterized protein</fullName>
    </submittedName>
</protein>
<proteinExistence type="predicted"/>
<gene>
    <name evidence="2" type="ORF">CXG81DRAFT_18913</name>
</gene>
<name>A0A4P9X7Q8_9FUNG</name>
<evidence type="ECO:0000313" key="3">
    <source>
        <dbReference type="Proteomes" id="UP000274922"/>
    </source>
</evidence>
<feature type="compositionally biased region" description="Low complexity" evidence="1">
    <location>
        <begin position="59"/>
        <end position="79"/>
    </location>
</feature>